<organism evidence="2 3">
    <name type="scientific">Goodea atripinnis</name>
    <dbReference type="NCBI Taxonomy" id="208336"/>
    <lineage>
        <taxon>Eukaryota</taxon>
        <taxon>Metazoa</taxon>
        <taxon>Chordata</taxon>
        <taxon>Craniata</taxon>
        <taxon>Vertebrata</taxon>
        <taxon>Euteleostomi</taxon>
        <taxon>Actinopterygii</taxon>
        <taxon>Neopterygii</taxon>
        <taxon>Teleostei</taxon>
        <taxon>Neoteleostei</taxon>
        <taxon>Acanthomorphata</taxon>
        <taxon>Ovalentaria</taxon>
        <taxon>Atherinomorphae</taxon>
        <taxon>Cyprinodontiformes</taxon>
        <taxon>Goodeidae</taxon>
        <taxon>Goodea</taxon>
    </lineage>
</organism>
<evidence type="ECO:0000313" key="2">
    <source>
        <dbReference type="EMBL" id="MEQ2175608.1"/>
    </source>
</evidence>
<sequence>GSIMTGDAVVLRGLGWIKQAASRAPTGSLTSSNNHRLVSIHPTIRSPGVGYEQ</sequence>
<feature type="compositionally biased region" description="Polar residues" evidence="1">
    <location>
        <begin position="25"/>
        <end position="36"/>
    </location>
</feature>
<name>A0ABV0NVZ3_9TELE</name>
<evidence type="ECO:0000313" key="3">
    <source>
        <dbReference type="Proteomes" id="UP001476798"/>
    </source>
</evidence>
<accession>A0ABV0NVZ3</accession>
<feature type="region of interest" description="Disordered" evidence="1">
    <location>
        <begin position="25"/>
        <end position="53"/>
    </location>
</feature>
<comment type="caution">
    <text evidence="2">The sequence shown here is derived from an EMBL/GenBank/DDBJ whole genome shotgun (WGS) entry which is preliminary data.</text>
</comment>
<dbReference type="Proteomes" id="UP001476798">
    <property type="component" value="Unassembled WGS sequence"/>
</dbReference>
<keyword evidence="3" id="KW-1185">Reference proteome</keyword>
<gene>
    <name evidence="2" type="ORF">GOODEAATRI_019621</name>
</gene>
<reference evidence="2 3" key="1">
    <citation type="submission" date="2021-06" db="EMBL/GenBank/DDBJ databases">
        <authorList>
            <person name="Palmer J.M."/>
        </authorList>
    </citation>
    <scope>NUCLEOTIDE SEQUENCE [LARGE SCALE GENOMIC DNA]</scope>
    <source>
        <strain evidence="2 3">GA_2019</strain>
        <tissue evidence="2">Muscle</tissue>
    </source>
</reference>
<evidence type="ECO:0000256" key="1">
    <source>
        <dbReference type="SAM" id="MobiDB-lite"/>
    </source>
</evidence>
<dbReference type="EMBL" id="JAHRIO010051731">
    <property type="protein sequence ID" value="MEQ2175608.1"/>
    <property type="molecule type" value="Genomic_DNA"/>
</dbReference>
<protein>
    <submittedName>
        <fullName evidence="2">Uncharacterized protein</fullName>
    </submittedName>
</protein>
<feature type="non-terminal residue" evidence="2">
    <location>
        <position position="1"/>
    </location>
</feature>
<proteinExistence type="predicted"/>